<dbReference type="Proteomes" id="UP001140206">
    <property type="component" value="Chromosome 1"/>
</dbReference>
<dbReference type="PANTHER" id="PTHR22835:SF683">
    <property type="entry name" value="OS05G0506800 PROTEIN"/>
    <property type="match status" value="1"/>
</dbReference>
<organism evidence="3 4">
    <name type="scientific">Rhynchospora pubera</name>
    <dbReference type="NCBI Taxonomy" id="906938"/>
    <lineage>
        <taxon>Eukaryota</taxon>
        <taxon>Viridiplantae</taxon>
        <taxon>Streptophyta</taxon>
        <taxon>Embryophyta</taxon>
        <taxon>Tracheophyta</taxon>
        <taxon>Spermatophyta</taxon>
        <taxon>Magnoliopsida</taxon>
        <taxon>Liliopsida</taxon>
        <taxon>Poales</taxon>
        <taxon>Cyperaceae</taxon>
        <taxon>Cyperoideae</taxon>
        <taxon>Rhynchosporeae</taxon>
        <taxon>Rhynchospora</taxon>
    </lineage>
</organism>
<dbReference type="InterPro" id="IPR001087">
    <property type="entry name" value="GDSL"/>
</dbReference>
<accession>A0AAV8HMU4</accession>
<dbReference type="GO" id="GO:0016788">
    <property type="term" value="F:hydrolase activity, acting on ester bonds"/>
    <property type="evidence" value="ECO:0007669"/>
    <property type="project" value="InterPro"/>
</dbReference>
<comment type="similarity">
    <text evidence="1">Belongs to the 'GDSL' lipolytic enzyme family.</text>
</comment>
<protein>
    <submittedName>
        <fullName evidence="3">GDSL esterase/lipase</fullName>
    </submittedName>
</protein>
<dbReference type="AlphaFoldDB" id="A0AAV8HMU4"/>
<gene>
    <name evidence="3" type="ORF">LUZ62_029913</name>
</gene>
<proteinExistence type="inferred from homology"/>
<dbReference type="Gene3D" id="3.40.50.1110">
    <property type="entry name" value="SGNH hydrolase"/>
    <property type="match status" value="1"/>
</dbReference>
<dbReference type="Pfam" id="PF00657">
    <property type="entry name" value="Lipase_GDSL"/>
    <property type="match status" value="1"/>
</dbReference>
<sequence>MAASIVFPSFDYFHHPTGGWSDGRLLLDFIAEDIGLPFVPPYLGSNSIGYFRHGANFAVGGATALNHSIFHEMGVPVETRAGFLAIQVQWFKELLTLLCLESGTLLCPISALSASTYSLPVNVVTFKITWSVDWFAAESIFSV</sequence>
<name>A0AAV8HMU4_9POAL</name>
<keyword evidence="2" id="KW-0325">Glycoprotein</keyword>
<evidence type="ECO:0000256" key="1">
    <source>
        <dbReference type="ARBA" id="ARBA00008668"/>
    </source>
</evidence>
<keyword evidence="4" id="KW-1185">Reference proteome</keyword>
<dbReference type="InterPro" id="IPR036514">
    <property type="entry name" value="SGNH_hydro_sf"/>
</dbReference>
<evidence type="ECO:0000313" key="4">
    <source>
        <dbReference type="Proteomes" id="UP001140206"/>
    </source>
</evidence>
<evidence type="ECO:0000256" key="2">
    <source>
        <dbReference type="ARBA" id="ARBA00023180"/>
    </source>
</evidence>
<dbReference type="PANTHER" id="PTHR22835">
    <property type="entry name" value="ZINC FINGER FYVE DOMAIN CONTAINING PROTEIN"/>
    <property type="match status" value="1"/>
</dbReference>
<reference evidence="3" key="1">
    <citation type="submission" date="2022-08" db="EMBL/GenBank/DDBJ databases">
        <authorList>
            <person name="Marques A."/>
        </authorList>
    </citation>
    <scope>NUCLEOTIDE SEQUENCE</scope>
    <source>
        <strain evidence="3">RhyPub2mFocal</strain>
        <tissue evidence="3">Leaves</tissue>
    </source>
</reference>
<evidence type="ECO:0000313" key="3">
    <source>
        <dbReference type="EMBL" id="KAJ4817347.1"/>
    </source>
</evidence>
<comment type="caution">
    <text evidence="3">The sequence shown here is derived from an EMBL/GenBank/DDBJ whole genome shotgun (WGS) entry which is preliminary data.</text>
</comment>
<dbReference type="EMBL" id="JAMFTS010000001">
    <property type="protein sequence ID" value="KAJ4817347.1"/>
    <property type="molecule type" value="Genomic_DNA"/>
</dbReference>